<accession>A0A0F9G8Q7</accession>
<dbReference type="EMBL" id="LAZR01029409">
    <property type="protein sequence ID" value="KKL59657.1"/>
    <property type="molecule type" value="Genomic_DNA"/>
</dbReference>
<organism evidence="1">
    <name type="scientific">marine sediment metagenome</name>
    <dbReference type="NCBI Taxonomy" id="412755"/>
    <lineage>
        <taxon>unclassified sequences</taxon>
        <taxon>metagenomes</taxon>
        <taxon>ecological metagenomes</taxon>
    </lineage>
</organism>
<feature type="non-terminal residue" evidence="1">
    <location>
        <position position="1"/>
    </location>
</feature>
<dbReference type="PANTHER" id="PTHR47112">
    <property type="entry name" value="PX DOMAIN-CONTAINING PROTEIN"/>
    <property type="match status" value="1"/>
</dbReference>
<comment type="caution">
    <text evidence="1">The sequence shown here is derived from an EMBL/GenBank/DDBJ whole genome shotgun (WGS) entry which is preliminary data.</text>
</comment>
<dbReference type="Gene3D" id="3.90.1720.10">
    <property type="entry name" value="endopeptidase domain like (from Nostoc punctiforme)"/>
    <property type="match status" value="1"/>
</dbReference>
<protein>
    <submittedName>
        <fullName evidence="1">Uncharacterized protein</fullName>
    </submittedName>
</protein>
<sequence>YIRILYKKKNNTFYNNILSDDPCDSGLMDFMKKEDWKTYEKSTRQLILSTYDGIFGENEEDTSSYFCSELVAETYKILGLLPEDIISSEYTPKDFASTATFSLSLKKGYSLSKEYKVVISKKKKKRFY</sequence>
<reference evidence="1" key="1">
    <citation type="journal article" date="2015" name="Nature">
        <title>Complex archaea that bridge the gap between prokaryotes and eukaryotes.</title>
        <authorList>
            <person name="Spang A."/>
            <person name="Saw J.H."/>
            <person name="Jorgensen S.L."/>
            <person name="Zaremba-Niedzwiedzka K."/>
            <person name="Martijn J."/>
            <person name="Lind A.E."/>
            <person name="van Eijk R."/>
            <person name="Schleper C."/>
            <person name="Guy L."/>
            <person name="Ettema T.J."/>
        </authorList>
    </citation>
    <scope>NUCLEOTIDE SEQUENCE</scope>
</reference>
<proteinExistence type="predicted"/>
<dbReference type="AlphaFoldDB" id="A0A0F9G8Q7"/>
<gene>
    <name evidence="1" type="ORF">LCGC14_2213100</name>
</gene>
<dbReference type="PANTHER" id="PTHR47112:SF1">
    <property type="entry name" value="PX DOMAIN-CONTAINING PROTEIN"/>
    <property type="match status" value="1"/>
</dbReference>
<evidence type="ECO:0000313" key="1">
    <source>
        <dbReference type="EMBL" id="KKL59657.1"/>
    </source>
</evidence>
<name>A0A0F9G8Q7_9ZZZZ</name>